<organism evidence="1 2">
    <name type="scientific">Eretmocerus hayati</name>
    <dbReference type="NCBI Taxonomy" id="131215"/>
    <lineage>
        <taxon>Eukaryota</taxon>
        <taxon>Metazoa</taxon>
        <taxon>Ecdysozoa</taxon>
        <taxon>Arthropoda</taxon>
        <taxon>Hexapoda</taxon>
        <taxon>Insecta</taxon>
        <taxon>Pterygota</taxon>
        <taxon>Neoptera</taxon>
        <taxon>Endopterygota</taxon>
        <taxon>Hymenoptera</taxon>
        <taxon>Apocrita</taxon>
        <taxon>Proctotrupomorpha</taxon>
        <taxon>Chalcidoidea</taxon>
        <taxon>Aphelinidae</taxon>
        <taxon>Aphelininae</taxon>
        <taxon>Eretmocerus</taxon>
    </lineage>
</organism>
<gene>
    <name evidence="1" type="ORF">QAD02_009833</name>
</gene>
<dbReference type="Proteomes" id="UP001239111">
    <property type="component" value="Chromosome 4"/>
</dbReference>
<protein>
    <submittedName>
        <fullName evidence="1">Uncharacterized protein</fullName>
    </submittedName>
</protein>
<sequence>MSQPVADIALIGLAVMGQNLILNMNDHGFVVCAYNRTTDKVKAFLENEAKGTKVVGAYSLEEMVSKLKKPRRVMLLVKAGSAVDAFIDKLVPLLSSGDIIIDGGNSEYQDTERRTKDLDAKGILFVGSGVSGGEDGARYGPSLMPGGNPKAWPHIKPIFQSICAKADGEPCCDWVGETGAGHFVKMVHNGIEYGDMQLICEAYHLMRDGLGLSNDEMSNIFTDWNKGELDSFLIEITSDILKYKDEKGHLLERIRDTAGQKGTGKWTAIAALDYGVPVTLIGESVFARCLSALKTERVEASSVLTGPNSKYTGDKGQILEHLRKALYASKIISYAQGFMLLREAAKIYNWNLNYGGIALMWRGGCIIRSAFLGNIKQAFDKNPKLNNLLLDDFFAKAMRECQASVRVAVSTSVQLGIPTPAMSTALAFYDGYRTAKLPANLLQAQRDYFGAHTYELLGQEGKFVHTNWTGHGGNVSASTYDA</sequence>
<dbReference type="EMBL" id="CM056744">
    <property type="protein sequence ID" value="KAJ8668170.1"/>
    <property type="molecule type" value="Genomic_DNA"/>
</dbReference>
<evidence type="ECO:0000313" key="2">
    <source>
        <dbReference type="Proteomes" id="UP001239111"/>
    </source>
</evidence>
<comment type="caution">
    <text evidence="1">The sequence shown here is derived from an EMBL/GenBank/DDBJ whole genome shotgun (WGS) entry which is preliminary data.</text>
</comment>
<name>A0ACC2NAG2_9HYME</name>
<proteinExistence type="predicted"/>
<accession>A0ACC2NAG2</accession>
<reference evidence="1" key="1">
    <citation type="submission" date="2023-04" db="EMBL/GenBank/DDBJ databases">
        <title>A chromosome-level genome assembly of the parasitoid wasp Eretmocerus hayati.</title>
        <authorList>
            <person name="Zhong Y."/>
            <person name="Liu S."/>
            <person name="Liu Y."/>
        </authorList>
    </citation>
    <scope>NUCLEOTIDE SEQUENCE</scope>
    <source>
        <strain evidence="1">ZJU_SS_LIU_2023</strain>
    </source>
</reference>
<evidence type="ECO:0000313" key="1">
    <source>
        <dbReference type="EMBL" id="KAJ8668170.1"/>
    </source>
</evidence>
<keyword evidence="2" id="KW-1185">Reference proteome</keyword>